<evidence type="ECO:0000256" key="1">
    <source>
        <dbReference type="ARBA" id="ARBA00008894"/>
    </source>
</evidence>
<name>A0A6G1D7U7_9ORYZ</name>
<evidence type="ECO:0000256" key="2">
    <source>
        <dbReference type="ARBA" id="ARBA00022614"/>
    </source>
</evidence>
<dbReference type="InterPro" id="IPR041118">
    <property type="entry name" value="Rx_N"/>
</dbReference>
<dbReference type="PANTHER" id="PTHR19338:SF0">
    <property type="entry name" value="MITOCHONDRIAL IMPORT INNER MEMBRANE TRANSLOCASE SUBUNIT TIM13"/>
    <property type="match status" value="1"/>
</dbReference>
<accession>A0A6G1D7U7</accession>
<evidence type="ECO:0000313" key="8">
    <source>
        <dbReference type="Proteomes" id="UP000479710"/>
    </source>
</evidence>
<comment type="caution">
    <text evidence="7">The sequence shown here is derived from an EMBL/GenBank/DDBJ whole genome shotgun (WGS) entry which is preliminary data.</text>
</comment>
<organism evidence="7 8">
    <name type="scientific">Oryza meyeriana var. granulata</name>
    <dbReference type="NCBI Taxonomy" id="110450"/>
    <lineage>
        <taxon>Eukaryota</taxon>
        <taxon>Viridiplantae</taxon>
        <taxon>Streptophyta</taxon>
        <taxon>Embryophyta</taxon>
        <taxon>Tracheophyta</taxon>
        <taxon>Spermatophyta</taxon>
        <taxon>Magnoliopsida</taxon>
        <taxon>Liliopsida</taxon>
        <taxon>Poales</taxon>
        <taxon>Poaceae</taxon>
        <taxon>BOP clade</taxon>
        <taxon>Oryzoideae</taxon>
        <taxon>Oryzeae</taxon>
        <taxon>Oryzinae</taxon>
        <taxon>Oryza</taxon>
        <taxon>Oryza meyeriana</taxon>
    </lineage>
</organism>
<protein>
    <recommendedName>
        <fullName evidence="6">Disease resistance N-terminal domain-containing protein</fullName>
    </recommendedName>
</protein>
<keyword evidence="3" id="KW-0677">Repeat</keyword>
<keyword evidence="8" id="KW-1185">Reference proteome</keyword>
<dbReference type="GO" id="GO:0000166">
    <property type="term" value="F:nucleotide binding"/>
    <property type="evidence" value="ECO:0007669"/>
    <property type="project" value="UniProtKB-KW"/>
</dbReference>
<evidence type="ECO:0000256" key="5">
    <source>
        <dbReference type="ARBA" id="ARBA00022821"/>
    </source>
</evidence>
<dbReference type="Gene3D" id="1.20.5.4130">
    <property type="match status" value="1"/>
</dbReference>
<sequence>MAEAIVGLLVGRLQELALSEARALVGVNADIQKLRDKLMWLQAFLREADAKRRAVSDEVTKVWVLQTRDAVFDAEDALDHYYLQLDKSRNTPRREGVELGAQAFGDARTRVVLIGVGTNFLKTDHRTEPNRNIDFSVFRLVAWFLF</sequence>
<evidence type="ECO:0000259" key="6">
    <source>
        <dbReference type="Pfam" id="PF18052"/>
    </source>
</evidence>
<evidence type="ECO:0000313" key="7">
    <source>
        <dbReference type="EMBL" id="KAF0908214.1"/>
    </source>
</evidence>
<comment type="similarity">
    <text evidence="1">Belongs to the disease resistance NB-LRR family.</text>
</comment>
<dbReference type="AlphaFoldDB" id="A0A6G1D7U7"/>
<keyword evidence="4" id="KW-0547">Nucleotide-binding</keyword>
<proteinExistence type="inferred from homology"/>
<dbReference type="GO" id="GO:0006952">
    <property type="term" value="P:defense response"/>
    <property type="evidence" value="ECO:0007669"/>
    <property type="project" value="UniProtKB-KW"/>
</dbReference>
<dbReference type="Proteomes" id="UP000479710">
    <property type="component" value="Unassembled WGS sequence"/>
</dbReference>
<dbReference type="CDD" id="cd14798">
    <property type="entry name" value="RX-CC_like"/>
    <property type="match status" value="1"/>
</dbReference>
<reference evidence="7 8" key="1">
    <citation type="submission" date="2019-11" db="EMBL/GenBank/DDBJ databases">
        <title>Whole genome sequence of Oryza granulata.</title>
        <authorList>
            <person name="Li W."/>
        </authorList>
    </citation>
    <scope>NUCLEOTIDE SEQUENCE [LARGE SCALE GENOMIC DNA]</scope>
    <source>
        <strain evidence="8">cv. Menghai</strain>
        <tissue evidence="7">Leaf</tissue>
    </source>
</reference>
<evidence type="ECO:0000256" key="3">
    <source>
        <dbReference type="ARBA" id="ARBA00022737"/>
    </source>
</evidence>
<dbReference type="PANTHER" id="PTHR19338">
    <property type="entry name" value="TRANSLOCASE OF INNER MITOCHONDRIAL MEMBRANE 13 HOMOLOG"/>
    <property type="match status" value="1"/>
</dbReference>
<dbReference type="InterPro" id="IPR038005">
    <property type="entry name" value="RX-like_CC"/>
</dbReference>
<keyword evidence="2" id="KW-0433">Leucine-rich repeat</keyword>
<dbReference type="Pfam" id="PF18052">
    <property type="entry name" value="Rx_N"/>
    <property type="match status" value="1"/>
</dbReference>
<dbReference type="EMBL" id="SPHZ02000007">
    <property type="protein sequence ID" value="KAF0908214.1"/>
    <property type="molecule type" value="Genomic_DNA"/>
</dbReference>
<gene>
    <name evidence="7" type="ORF">E2562_023839</name>
</gene>
<keyword evidence="5" id="KW-0611">Plant defense</keyword>
<dbReference type="OrthoDB" id="3027644at2759"/>
<feature type="domain" description="Disease resistance N-terminal" evidence="6">
    <location>
        <begin position="5"/>
        <end position="94"/>
    </location>
</feature>
<evidence type="ECO:0000256" key="4">
    <source>
        <dbReference type="ARBA" id="ARBA00022741"/>
    </source>
</evidence>